<keyword evidence="3" id="KW-1185">Reference proteome</keyword>
<feature type="compositionally biased region" description="Low complexity" evidence="1">
    <location>
        <begin position="130"/>
        <end position="153"/>
    </location>
</feature>
<feature type="region of interest" description="Disordered" evidence="1">
    <location>
        <begin position="363"/>
        <end position="445"/>
    </location>
</feature>
<feature type="compositionally biased region" description="Basic and acidic residues" evidence="1">
    <location>
        <begin position="208"/>
        <end position="219"/>
    </location>
</feature>
<feature type="compositionally biased region" description="Basic and acidic residues" evidence="1">
    <location>
        <begin position="293"/>
        <end position="302"/>
    </location>
</feature>
<feature type="compositionally biased region" description="Basic residues" evidence="1">
    <location>
        <begin position="236"/>
        <end position="248"/>
    </location>
</feature>
<feature type="compositionally biased region" description="Basic and acidic residues" evidence="1">
    <location>
        <begin position="432"/>
        <end position="441"/>
    </location>
</feature>
<feature type="region of interest" description="Disordered" evidence="1">
    <location>
        <begin position="1010"/>
        <end position="1056"/>
    </location>
</feature>
<feature type="compositionally biased region" description="Low complexity" evidence="1">
    <location>
        <begin position="220"/>
        <end position="230"/>
    </location>
</feature>
<protein>
    <submittedName>
        <fullName evidence="2">Uncharacterized protein</fullName>
    </submittedName>
</protein>
<evidence type="ECO:0000256" key="1">
    <source>
        <dbReference type="SAM" id="MobiDB-lite"/>
    </source>
</evidence>
<name>A0ABD2BIB7_VESMC</name>
<feature type="compositionally biased region" description="Basic and acidic residues" evidence="1">
    <location>
        <begin position="342"/>
        <end position="351"/>
    </location>
</feature>
<feature type="compositionally biased region" description="Basic and acidic residues" evidence="1">
    <location>
        <begin position="384"/>
        <end position="407"/>
    </location>
</feature>
<dbReference type="Proteomes" id="UP001607303">
    <property type="component" value="Unassembled WGS sequence"/>
</dbReference>
<sequence length="1072" mass="123012">MKMSDETFAKTLIGDIPYADDDGYTIEQIPRSRLVSRISTNEKGNVRNSQISSRNSRTIIYDKRENTRNDNNRTTNQKYIYTEKKDNDHRLIGKRIDKFQNPLKSRSKQSPPTPIPSTLPPPPPPPSPPLQQQQQQQQQPQQPQQPQQIQQQSGYSSSEESIVRNKSKSTSSADTQSVNNILDEYEDERMIESSDVGSTCTMNIIKSRNVEHQKNKKEIQQPQQYHNNNHNNDRSIHHHHHHHHHNHRQQQQQQQQIIKRTTISSENNFTSSRRNEKDETITKINRQAQGRQRSRDRVKDPTRYSSSALTSSSSSRRASPLIIDNIDRTNSVTMMSSSSSRTNEDDLPRKGEVQRRVDEWLNQAQLQSSINKRDKPLTRSNSTAERRTTQRRCRQDPRSRSIDESTDRANNGGPSGAAGVSVAGGSTSSYDDLTRTNKESSESSSMTNILFNKGTYKDYLLIKNKSRQQDYGFLASNGVNRRDISPNTSTSRIPQRGSSFKRTTIEPKDNKLSNSNYTDNNGLSSVSVLSRKSSFKRSYLNEYHIDRNNVATSVGVSSLMKNNNEDNNGVRSIIDDERSSKRIDEDWIVKIKKDGEKVRLDCSVKKDETFDETLPNVVHSKSNHVVVGKRDNITRNDCEDKGNLVSVQVRLPSSQGQIDWRKLNPRKAPILPRKDSGSHLRNQCNITFNEAATTRSSTFKPNDRNCVKSVKLLKKDNTCDNVKYIFSSSSSSSSSLVSSSNHVEKIYERTLEPQVIYADDLRSILRPSLRISAYGERTDTCELEEENLRKRQKEGRKEEEEEAEEEEEEKEEGEEERGGRGGGGGERGGEIEEEIYSRIGETRQETLETIMEDDRKVEIVRCNKGSVTLDDWKTIDQINSINSDEKSLDTMMYHRFSSNTKVDNNKMEDEDMKNDLIEMDEGNYDLDDRLLIMNTEKVFSIDNNEDDCLMNKFKEEEEDDTQDVRSMIENDMSILSSKENNEDRSSVMVVKESLLKNLQFDAGLPAKVERRSESKCGDQQANRSKRFDDRVELVERDEGKGEEEKKKTREEMEHSRLMDLLRNGDYEAVKLF</sequence>
<dbReference type="EMBL" id="JAYRBN010000075">
    <property type="protein sequence ID" value="KAL2732488.1"/>
    <property type="molecule type" value="Genomic_DNA"/>
</dbReference>
<accession>A0ABD2BIB7</accession>
<feature type="compositionally biased region" description="Polar residues" evidence="1">
    <location>
        <begin position="40"/>
        <end position="58"/>
    </location>
</feature>
<feature type="compositionally biased region" description="Pro residues" evidence="1">
    <location>
        <begin position="111"/>
        <end position="129"/>
    </location>
</feature>
<gene>
    <name evidence="2" type="ORF">V1477_014729</name>
</gene>
<evidence type="ECO:0000313" key="2">
    <source>
        <dbReference type="EMBL" id="KAL2732488.1"/>
    </source>
</evidence>
<reference evidence="2 3" key="1">
    <citation type="journal article" date="2024" name="Ann. Entomol. Soc. Am.">
        <title>Genomic analyses of the southern and eastern yellowjacket wasps (Hymenoptera: Vespidae) reveal evolutionary signatures of social life.</title>
        <authorList>
            <person name="Catto M.A."/>
            <person name="Caine P.B."/>
            <person name="Orr S.E."/>
            <person name="Hunt B.G."/>
            <person name="Goodisman M.A.D."/>
        </authorList>
    </citation>
    <scope>NUCLEOTIDE SEQUENCE [LARGE SCALE GENOMIC DNA]</scope>
    <source>
        <strain evidence="2">232</strain>
        <tissue evidence="2">Head and thorax</tissue>
    </source>
</reference>
<feature type="region of interest" description="Disordered" evidence="1">
    <location>
        <begin position="208"/>
        <end position="351"/>
    </location>
</feature>
<feature type="region of interest" description="Disordered" evidence="1">
    <location>
        <begin position="40"/>
        <end position="178"/>
    </location>
</feature>
<evidence type="ECO:0000313" key="3">
    <source>
        <dbReference type="Proteomes" id="UP001607303"/>
    </source>
</evidence>
<feature type="compositionally biased region" description="Low complexity" evidence="1">
    <location>
        <begin position="303"/>
        <end position="321"/>
    </location>
</feature>
<comment type="caution">
    <text evidence="2">The sequence shown here is derived from an EMBL/GenBank/DDBJ whole genome shotgun (WGS) entry which is preliminary data.</text>
</comment>
<feature type="region of interest" description="Disordered" evidence="1">
    <location>
        <begin position="482"/>
        <end position="518"/>
    </location>
</feature>
<dbReference type="AlphaFoldDB" id="A0ABD2BIB7"/>
<proteinExistence type="predicted"/>
<feature type="compositionally biased region" description="Basic and acidic residues" evidence="1">
    <location>
        <begin position="81"/>
        <end position="98"/>
    </location>
</feature>
<feature type="compositionally biased region" description="Low complexity" evidence="1">
    <location>
        <begin position="409"/>
        <end position="429"/>
    </location>
</feature>
<feature type="compositionally biased region" description="Polar residues" evidence="1">
    <location>
        <begin position="168"/>
        <end position="178"/>
    </location>
</feature>
<feature type="compositionally biased region" description="Low complexity" evidence="1">
    <location>
        <begin position="328"/>
        <end position="341"/>
    </location>
</feature>
<feature type="compositionally biased region" description="Acidic residues" evidence="1">
    <location>
        <begin position="799"/>
        <end position="815"/>
    </location>
</feature>
<feature type="compositionally biased region" description="Polar residues" evidence="1">
    <location>
        <begin position="485"/>
        <end position="502"/>
    </location>
</feature>
<feature type="compositionally biased region" description="Polar residues" evidence="1">
    <location>
        <begin position="257"/>
        <end position="272"/>
    </location>
</feature>
<feature type="compositionally biased region" description="Basic and acidic residues" evidence="1">
    <location>
        <begin position="60"/>
        <end position="71"/>
    </location>
</feature>
<feature type="compositionally biased region" description="Basic and acidic residues" evidence="1">
    <location>
        <begin position="1025"/>
        <end position="1056"/>
    </location>
</feature>
<feature type="compositionally biased region" description="Polar residues" evidence="1">
    <location>
        <begin position="282"/>
        <end position="291"/>
    </location>
</feature>
<feature type="region of interest" description="Disordered" evidence="1">
    <location>
        <begin position="786"/>
        <end position="830"/>
    </location>
</feature>
<organism evidence="2 3">
    <name type="scientific">Vespula maculifrons</name>
    <name type="common">Eastern yellow jacket</name>
    <name type="synonym">Wasp</name>
    <dbReference type="NCBI Taxonomy" id="7453"/>
    <lineage>
        <taxon>Eukaryota</taxon>
        <taxon>Metazoa</taxon>
        <taxon>Ecdysozoa</taxon>
        <taxon>Arthropoda</taxon>
        <taxon>Hexapoda</taxon>
        <taxon>Insecta</taxon>
        <taxon>Pterygota</taxon>
        <taxon>Neoptera</taxon>
        <taxon>Endopterygota</taxon>
        <taxon>Hymenoptera</taxon>
        <taxon>Apocrita</taxon>
        <taxon>Aculeata</taxon>
        <taxon>Vespoidea</taxon>
        <taxon>Vespidae</taxon>
        <taxon>Vespinae</taxon>
        <taxon>Vespula</taxon>
    </lineage>
</organism>